<protein>
    <submittedName>
        <fullName evidence="1">Uncharacterized protein</fullName>
    </submittedName>
</protein>
<evidence type="ECO:0000313" key="1">
    <source>
        <dbReference type="EMBL" id="KAL3580277.1"/>
    </source>
</evidence>
<accession>A0ACC4BPC7</accession>
<organism evidence="1 2">
    <name type="scientific">Populus alba</name>
    <name type="common">White poplar</name>
    <dbReference type="NCBI Taxonomy" id="43335"/>
    <lineage>
        <taxon>Eukaryota</taxon>
        <taxon>Viridiplantae</taxon>
        <taxon>Streptophyta</taxon>
        <taxon>Embryophyta</taxon>
        <taxon>Tracheophyta</taxon>
        <taxon>Spermatophyta</taxon>
        <taxon>Magnoliopsida</taxon>
        <taxon>eudicotyledons</taxon>
        <taxon>Gunneridae</taxon>
        <taxon>Pentapetalae</taxon>
        <taxon>rosids</taxon>
        <taxon>fabids</taxon>
        <taxon>Malpighiales</taxon>
        <taxon>Salicaceae</taxon>
        <taxon>Saliceae</taxon>
        <taxon>Populus</taxon>
    </lineage>
</organism>
<gene>
    <name evidence="1" type="ORF">D5086_018112</name>
</gene>
<dbReference type="EMBL" id="RCHU02000009">
    <property type="protein sequence ID" value="KAL3580277.1"/>
    <property type="molecule type" value="Genomic_DNA"/>
</dbReference>
<comment type="caution">
    <text evidence="1">The sequence shown here is derived from an EMBL/GenBank/DDBJ whole genome shotgun (WGS) entry which is preliminary data.</text>
</comment>
<keyword evidence="2" id="KW-1185">Reference proteome</keyword>
<name>A0ACC4BPC7_POPAL</name>
<sequence>MWRPRAKSTVKIRDTPSSPFSFSTFKDIQNLCIEDHPSSPIKKSSSIFHRVRLATTFLRSLSLSLSEPEHNATPGHNKTTTPPLQEQPLITIPGADKRIVVYYTSLRVVRSTFEDCKTVQSILRGFRVLIDERDLSMDSSLLNELNQIFSGGVIGMIRMSSTILQFGGLFSHFGALEVFLSVYAGRLQKLTAMHWGKIPFKLDGLRGLGIQWNHASSQFSEFEEDVRALLIFSIQGSENIRTPTSEPNYLLPRSQQTKKQSDARMTNRAEANCLRMNETTIVYDQEFLEKGYDMQRHLHCLATATHETRAGYLSHFNLPL</sequence>
<reference evidence="1 2" key="1">
    <citation type="journal article" date="2024" name="Plant Biotechnol. J.">
        <title>Genome and CRISPR/Cas9 system of a widespread forest tree (Populus alba) in the world.</title>
        <authorList>
            <person name="Liu Y.J."/>
            <person name="Jiang P.F."/>
            <person name="Han X.M."/>
            <person name="Li X.Y."/>
            <person name="Wang H.M."/>
            <person name="Wang Y.J."/>
            <person name="Wang X.X."/>
            <person name="Zeng Q.Y."/>
        </authorList>
    </citation>
    <scope>NUCLEOTIDE SEQUENCE [LARGE SCALE GENOMIC DNA]</scope>
    <source>
        <strain evidence="2">cv. PAL-ZL1</strain>
    </source>
</reference>
<proteinExistence type="predicted"/>
<evidence type="ECO:0000313" key="2">
    <source>
        <dbReference type="Proteomes" id="UP000309997"/>
    </source>
</evidence>
<dbReference type="Proteomes" id="UP000309997">
    <property type="component" value="Unassembled WGS sequence"/>
</dbReference>